<gene>
    <name evidence="4" type="ORF">OB236_13850</name>
</gene>
<feature type="domain" description="Sigma factor regulator N-terminal" evidence="3">
    <location>
        <begin position="69"/>
        <end position="156"/>
    </location>
</feature>
<evidence type="ECO:0000256" key="1">
    <source>
        <dbReference type="SAM" id="Phobius"/>
    </source>
</evidence>
<evidence type="ECO:0000313" key="5">
    <source>
        <dbReference type="Proteomes" id="UP001652445"/>
    </source>
</evidence>
<evidence type="ECO:0000313" key="4">
    <source>
        <dbReference type="EMBL" id="MCU6793202.1"/>
    </source>
</evidence>
<dbReference type="EMBL" id="JAOQIO010000038">
    <property type="protein sequence ID" value="MCU6793202.1"/>
    <property type="molecule type" value="Genomic_DNA"/>
</dbReference>
<keyword evidence="1" id="KW-0812">Transmembrane</keyword>
<accession>A0ABT2UEY0</accession>
<dbReference type="Pfam" id="PF13791">
    <property type="entry name" value="Sigma_reg_C"/>
    <property type="match status" value="1"/>
</dbReference>
<organism evidence="4 5">
    <name type="scientific">Paenibacillus baimaensis</name>
    <dbReference type="NCBI Taxonomy" id="2982185"/>
    <lineage>
        <taxon>Bacteria</taxon>
        <taxon>Bacillati</taxon>
        <taxon>Bacillota</taxon>
        <taxon>Bacilli</taxon>
        <taxon>Bacillales</taxon>
        <taxon>Paenibacillaceae</taxon>
        <taxon>Paenibacillus</taxon>
    </lineage>
</organism>
<dbReference type="InterPro" id="IPR029101">
    <property type="entry name" value="Sigma_reg_N"/>
</dbReference>
<feature type="transmembrane region" description="Helical" evidence="1">
    <location>
        <begin position="81"/>
        <end position="106"/>
    </location>
</feature>
<keyword evidence="1" id="KW-0472">Membrane</keyword>
<dbReference type="Pfam" id="PF13800">
    <property type="entry name" value="Sigma_reg_N"/>
    <property type="match status" value="1"/>
</dbReference>
<dbReference type="Proteomes" id="UP001652445">
    <property type="component" value="Unassembled WGS sequence"/>
</dbReference>
<keyword evidence="1" id="KW-1133">Transmembrane helix</keyword>
<protein>
    <submittedName>
        <fullName evidence="4">Anti-sigma factor</fullName>
    </submittedName>
</protein>
<feature type="domain" description="Sigma factor regulator C-terminal" evidence="2">
    <location>
        <begin position="207"/>
        <end position="382"/>
    </location>
</feature>
<proteinExistence type="predicted"/>
<comment type="caution">
    <text evidence="4">The sequence shown here is derived from an EMBL/GenBank/DDBJ whole genome shotgun (WGS) entry which is preliminary data.</text>
</comment>
<sequence length="391" mass="43965">MSDDFKRQLQDYADGKLTGNDKEQFELELEKMEAYQAYLGELMGNDEDRHPLVDGSAYKASTPIKEASLLRRSKWRARIQTALTAIGILITFTLISAILTGLFYGLGKRSSIYQDVVSSAIALTRPNLTVSGGSNSNAYFTMDYKGNMKKKIGDSEVSVGDFQLKFVLGWPMGEQTTWHSERNNSNTSLFLLSGSDAASNNQDWATLEKLPEGTVTEAFVSLDKRYTTDELLQKFNGKNMTPVWFAAYTGQERKLGVAELVMNPVGFPAYPLWHAEDMQVTSRSEEKRGWFGKTVMESSISPGIQTYGDGSVRDKNFLDTLHLLQKYATITNRLAPWLPLEPTITYLEANGVKLYGVVVTGPTKELLKLKEEQWVSSIRVGEVRLWNWNNR</sequence>
<evidence type="ECO:0000259" key="3">
    <source>
        <dbReference type="Pfam" id="PF13800"/>
    </source>
</evidence>
<dbReference type="RefSeq" id="WP_262684505.1">
    <property type="nucleotide sequence ID" value="NZ_JAOQIO010000038.1"/>
</dbReference>
<keyword evidence="5" id="KW-1185">Reference proteome</keyword>
<reference evidence="4 5" key="1">
    <citation type="submission" date="2022-09" db="EMBL/GenBank/DDBJ databases">
        <authorList>
            <person name="Han X.L."/>
            <person name="Wang Q."/>
            <person name="Lu T."/>
        </authorList>
    </citation>
    <scope>NUCLEOTIDE SEQUENCE [LARGE SCALE GENOMIC DNA]</scope>
    <source>
        <strain evidence="4 5">WQ 127069</strain>
    </source>
</reference>
<dbReference type="InterPro" id="IPR025672">
    <property type="entry name" value="Sigma_reg_C_dom"/>
</dbReference>
<evidence type="ECO:0000259" key="2">
    <source>
        <dbReference type="Pfam" id="PF13791"/>
    </source>
</evidence>
<name>A0ABT2UEY0_9BACL</name>